<proteinExistence type="predicted"/>
<protein>
    <submittedName>
        <fullName evidence="2">Uncharacterized protein</fullName>
    </submittedName>
</protein>
<evidence type="ECO:0000313" key="2">
    <source>
        <dbReference type="EMBL" id="KAK3214840.1"/>
    </source>
</evidence>
<evidence type="ECO:0000313" key="3">
    <source>
        <dbReference type="Proteomes" id="UP001280581"/>
    </source>
</evidence>
<accession>A0AAN6M1Y5</accession>
<reference evidence="2 3" key="1">
    <citation type="submission" date="2021-02" db="EMBL/GenBank/DDBJ databases">
        <title>Genome assembly of Pseudopithomyces chartarum.</title>
        <authorList>
            <person name="Jauregui R."/>
            <person name="Singh J."/>
            <person name="Voisey C."/>
        </authorList>
    </citation>
    <scope>NUCLEOTIDE SEQUENCE [LARGE SCALE GENOMIC DNA]</scope>
    <source>
        <strain evidence="2 3">AGR01</strain>
    </source>
</reference>
<dbReference type="EMBL" id="WVTA01000003">
    <property type="protein sequence ID" value="KAK3214840.1"/>
    <property type="molecule type" value="Genomic_DNA"/>
</dbReference>
<keyword evidence="3" id="KW-1185">Reference proteome</keyword>
<feature type="region of interest" description="Disordered" evidence="1">
    <location>
        <begin position="53"/>
        <end position="96"/>
    </location>
</feature>
<feature type="compositionally biased region" description="Polar residues" evidence="1">
    <location>
        <begin position="78"/>
        <end position="96"/>
    </location>
</feature>
<evidence type="ECO:0000256" key="1">
    <source>
        <dbReference type="SAM" id="MobiDB-lite"/>
    </source>
</evidence>
<name>A0AAN6M1Y5_9PLEO</name>
<comment type="caution">
    <text evidence="2">The sequence shown here is derived from an EMBL/GenBank/DDBJ whole genome shotgun (WGS) entry which is preliminary data.</text>
</comment>
<gene>
    <name evidence="2" type="ORF">GRF29_19g1452371</name>
</gene>
<dbReference type="AlphaFoldDB" id="A0AAN6M1Y5"/>
<dbReference type="Proteomes" id="UP001280581">
    <property type="component" value="Unassembled WGS sequence"/>
</dbReference>
<sequence>MHANELIHEGACRHNGVWIRPKLKADDARSLGFTAAQHEQWCEKRRAEYRESLQAHGGATNAARVKDEDWSAWKPQNEDSSQPTLNDAPTSEPSYRTTDLRDYLQLMVERSEVPEAIFAYLRINAVHERKFIRLVYSGVIKDELDSFVVRFEALRQNPSSEDRPRESRDEAHVYSMYI</sequence>
<organism evidence="2 3">
    <name type="scientific">Pseudopithomyces chartarum</name>
    <dbReference type="NCBI Taxonomy" id="1892770"/>
    <lineage>
        <taxon>Eukaryota</taxon>
        <taxon>Fungi</taxon>
        <taxon>Dikarya</taxon>
        <taxon>Ascomycota</taxon>
        <taxon>Pezizomycotina</taxon>
        <taxon>Dothideomycetes</taxon>
        <taxon>Pleosporomycetidae</taxon>
        <taxon>Pleosporales</taxon>
        <taxon>Massarineae</taxon>
        <taxon>Didymosphaeriaceae</taxon>
        <taxon>Pseudopithomyces</taxon>
    </lineage>
</organism>